<feature type="compositionally biased region" description="Polar residues" evidence="1">
    <location>
        <begin position="441"/>
        <end position="456"/>
    </location>
</feature>
<proteinExistence type="predicted"/>
<feature type="compositionally biased region" description="Polar residues" evidence="1">
    <location>
        <begin position="473"/>
        <end position="486"/>
    </location>
</feature>
<feature type="compositionally biased region" description="Low complexity" evidence="1">
    <location>
        <begin position="2099"/>
        <end position="2113"/>
    </location>
</feature>
<evidence type="ECO:0000256" key="1">
    <source>
        <dbReference type="SAM" id="MobiDB-lite"/>
    </source>
</evidence>
<feature type="region of interest" description="Disordered" evidence="1">
    <location>
        <begin position="1358"/>
        <end position="1381"/>
    </location>
</feature>
<feature type="region of interest" description="Disordered" evidence="1">
    <location>
        <begin position="1066"/>
        <end position="1113"/>
    </location>
</feature>
<feature type="compositionally biased region" description="Polar residues" evidence="1">
    <location>
        <begin position="1165"/>
        <end position="1184"/>
    </location>
</feature>
<feature type="region of interest" description="Disordered" evidence="1">
    <location>
        <begin position="369"/>
        <end position="505"/>
    </location>
</feature>
<dbReference type="OrthoDB" id="2563277at2759"/>
<feature type="compositionally biased region" description="Basic and acidic residues" evidence="1">
    <location>
        <begin position="746"/>
        <end position="756"/>
    </location>
</feature>
<reference evidence="2 3" key="1">
    <citation type="submission" date="2020-01" db="EMBL/GenBank/DDBJ databases">
        <authorList>
            <person name="Gupta K D."/>
        </authorList>
    </citation>
    <scope>NUCLEOTIDE SEQUENCE [LARGE SCALE GENOMIC DNA]</scope>
</reference>
<feature type="region of interest" description="Disordered" evidence="1">
    <location>
        <begin position="2431"/>
        <end position="2457"/>
    </location>
</feature>
<feature type="region of interest" description="Disordered" evidence="1">
    <location>
        <begin position="1538"/>
        <end position="1587"/>
    </location>
</feature>
<feature type="compositionally biased region" description="Low complexity" evidence="1">
    <location>
        <begin position="1077"/>
        <end position="1091"/>
    </location>
</feature>
<feature type="compositionally biased region" description="Basic and acidic residues" evidence="1">
    <location>
        <begin position="770"/>
        <end position="790"/>
    </location>
</feature>
<feature type="region of interest" description="Disordered" evidence="1">
    <location>
        <begin position="2163"/>
        <end position="2186"/>
    </location>
</feature>
<evidence type="ECO:0000313" key="2">
    <source>
        <dbReference type="EMBL" id="CAA7269765.1"/>
    </source>
</evidence>
<accession>A0A8S0W484</accession>
<feature type="region of interest" description="Disordered" evidence="1">
    <location>
        <begin position="1"/>
        <end position="26"/>
    </location>
</feature>
<name>A0A8S0W484_CYCAE</name>
<feature type="compositionally biased region" description="Basic and acidic residues" evidence="1">
    <location>
        <begin position="1903"/>
        <end position="1913"/>
    </location>
</feature>
<feature type="compositionally biased region" description="Basic and acidic residues" evidence="1">
    <location>
        <begin position="410"/>
        <end position="428"/>
    </location>
</feature>
<feature type="compositionally biased region" description="Polar residues" evidence="1">
    <location>
        <begin position="1"/>
        <end position="13"/>
    </location>
</feature>
<protein>
    <submittedName>
        <fullName evidence="2">Uncharacterized protein</fullName>
    </submittedName>
</protein>
<feature type="compositionally biased region" description="Low complexity" evidence="1">
    <location>
        <begin position="2077"/>
        <end position="2092"/>
    </location>
</feature>
<feature type="region of interest" description="Disordered" evidence="1">
    <location>
        <begin position="873"/>
        <end position="929"/>
    </location>
</feature>
<feature type="region of interest" description="Disordered" evidence="1">
    <location>
        <begin position="2286"/>
        <end position="2321"/>
    </location>
</feature>
<comment type="caution">
    <text evidence="2">The sequence shown here is derived from an EMBL/GenBank/DDBJ whole genome shotgun (WGS) entry which is preliminary data.</text>
</comment>
<feature type="compositionally biased region" description="Acidic residues" evidence="1">
    <location>
        <begin position="886"/>
        <end position="895"/>
    </location>
</feature>
<feature type="compositionally biased region" description="Polar residues" evidence="1">
    <location>
        <begin position="1543"/>
        <end position="1557"/>
    </location>
</feature>
<feature type="compositionally biased region" description="Polar residues" evidence="1">
    <location>
        <begin position="2171"/>
        <end position="2186"/>
    </location>
</feature>
<feature type="compositionally biased region" description="Polar residues" evidence="1">
    <location>
        <begin position="496"/>
        <end position="505"/>
    </location>
</feature>
<dbReference type="EMBL" id="CACVBS010000079">
    <property type="protein sequence ID" value="CAA7269765.1"/>
    <property type="molecule type" value="Genomic_DNA"/>
</dbReference>
<feature type="compositionally biased region" description="Low complexity" evidence="1">
    <location>
        <begin position="1237"/>
        <end position="1253"/>
    </location>
</feature>
<feature type="compositionally biased region" description="Low complexity" evidence="1">
    <location>
        <begin position="845"/>
        <end position="857"/>
    </location>
</feature>
<feature type="region of interest" description="Disordered" evidence="1">
    <location>
        <begin position="531"/>
        <end position="630"/>
    </location>
</feature>
<feature type="compositionally biased region" description="Low complexity" evidence="1">
    <location>
        <begin position="701"/>
        <end position="734"/>
    </location>
</feature>
<organism evidence="2 3">
    <name type="scientific">Cyclocybe aegerita</name>
    <name type="common">Black poplar mushroom</name>
    <name type="synonym">Agrocybe aegerita</name>
    <dbReference type="NCBI Taxonomy" id="1973307"/>
    <lineage>
        <taxon>Eukaryota</taxon>
        <taxon>Fungi</taxon>
        <taxon>Dikarya</taxon>
        <taxon>Basidiomycota</taxon>
        <taxon>Agaricomycotina</taxon>
        <taxon>Agaricomycetes</taxon>
        <taxon>Agaricomycetidae</taxon>
        <taxon>Agaricales</taxon>
        <taxon>Agaricineae</taxon>
        <taxon>Bolbitiaceae</taxon>
        <taxon>Cyclocybe</taxon>
    </lineage>
</organism>
<feature type="region of interest" description="Disordered" evidence="1">
    <location>
        <begin position="699"/>
        <end position="795"/>
    </location>
</feature>
<dbReference type="Proteomes" id="UP000467700">
    <property type="component" value="Unassembled WGS sequence"/>
</dbReference>
<gene>
    <name evidence="2" type="ORF">AAE3_LOCUS11716</name>
</gene>
<feature type="region of interest" description="Disordered" evidence="1">
    <location>
        <begin position="958"/>
        <end position="1027"/>
    </location>
</feature>
<feature type="region of interest" description="Disordered" evidence="1">
    <location>
        <begin position="1148"/>
        <end position="1291"/>
    </location>
</feature>
<feature type="compositionally biased region" description="Basic and acidic residues" evidence="1">
    <location>
        <begin position="386"/>
        <end position="399"/>
    </location>
</feature>
<feature type="compositionally biased region" description="Low complexity" evidence="1">
    <location>
        <begin position="1885"/>
        <end position="1899"/>
    </location>
</feature>
<keyword evidence="3" id="KW-1185">Reference proteome</keyword>
<sequence length="2496" mass="271290">MTTFPVFNSSLNPRRTETGGDETVDEGSFSILTTPLMVQKMFRPSPRTDPRFGLPVVGLSQGQRLAFRLHSSLSITFGKSQRRSISTWLNRNPDPPPSNVSRTNMEATDEVDATASTGAPVTKISEASNRRVDALFGRAWLNFSAARNQLLVLSLVGLQDDQYNPDLTVKIGAVFTTTLYDYGYTTNTKMPVLARAMQTPPHGAAQPPIPSIRLISATPSASGLSSEASSSFNQSLQDAWSTLPPIPATLAPKTDDGPKKKLVPKKSKLSILGVGRDKERGKDLSDVVRRVGGSTSTRGGFEIYVDPTVDPEIGEIVVVKKKKSRAALDGMSWGALGEVTNVPKTTATTTMNMNMTNMTTKENPALLKVKNEEKEGSGRWWSIGRGRKDSKDKSKENKMSAKPVEFIYTPDERSKTPDPFKPAQESRGRFNSLDSGLLLGSKTTNKAPSPVSTLRAPSNPELYAPPTHHSDSENVMPTTYSRSATPTAGGLLAVPGSNTNSDSNQGSIAVRAMRSVRSLARIGSWAQLKNMPAPTAAQVKELEEKEKAEKKKSLRSSKAKENKEGGEGERKEKKSKKEKDGTVKKKSKSSKEKEGKKQTIRMSSSSFEVGALTASPSPPTAKDKANTVGKKRSILGLGLPSTMTMRLPTVRGGSTASSNINLTVVPPSAPASAASIAPTINNNRLSVESAIQAQIGRDRSASIASGSSNGSSLRPLSTTSTNSRLSSGSSAAGSVRWDEEGLQTVREQRRLERLAKEGGAGTEAEEKDNEEEKKERRTSKESRRSSEGRRRTPLSSVFPEVQHHAIGVAMLAPVADDSTDMSMDVDEPCASHVAQVGSDVDSRSVRTMSTNRSSMSSGFRARRSSYPILTIEEATSDGHGCRDWDEPLDEEDGSKEEEGVGDGKATPTKKPRARPLSEQMLGRARPKPMYEDEEGVLSILDAATNDLALLINNLDLQATPGTPDMTPLRPSPLSTVEKDVSASASLSVPGSAENNGSPAPKSTRRRATVADSPLKGTLRGSMASISSLRPYAQSRGYSKSKSEQNAANAAIISQQIAPWATLMQGLSPVKDSPKPTPAKTKVAPTSPTPTVRPGHKRTMTPAPEPEPEPVFQPLKPARARPLNFDSGTIRPIKSGNVLAHVAKFEERAKEMTPSPQHLDPDRAPSSMTFGHRSPSTRSQGSRGSIMTMDEFNSPSPSPGVGGGSLTPVFKRIHESEKGGKRASIAPADYRGKKSSRSSRSSSYGEELSSSSFSVPMARETRKVLGMSGTMGGSDTSCYRVPEVDASDPDSDVPDELKFILATHSNRASVAESLSFDDDEDLGPARIMTAERATAPPPTTRIPEAPPTLELPVFRASLIDEEDQTREIDDGSVSSDDDTKKSFDFTGEIQKLNESGGSDRASFVEQLENAFRTPAKVDLRYDFGAQLRVDVPPVPALPLDFKTAMGEESSGTTGSESLASSAFDDLPASVQSQLVDVKQPSMLEKTTEDVQDSNSKSNFDLFSVSRIVDVREPTVFPTSDTSNETDEMVFDSREESVSIELRRSTNPNSSNGQLNTSFKFGGLPRNKSTASLPKEQDKPLTLSDIIPPPSHVRQMSQMSDASMLDQLEDDSVLKSIYAKIIGGEAPERQRVDSNASVNEAEAKRMSIYKAASRPTSGISFAGFDSFDEVRRGFEFSHDRPAFYPPPTSRRPHRRHESVFSIASVSSYGHVIHNGAPDPFDYGLPSLRERPSSEDVSSISMSMTVEDTFEFMHNRPTRRRVESDASSFYFHAPAPQQNVARGHRRRESNMSVSSLAPPISLYNRSFGHHRRNDSSASTSSVAMSYAKHGANPGVPAWARHRKDMSMDSVMSDFSGMHLGRPGLGDKMFDNAVDLGPLTSITASPPESASQSQFQRRSSFDSIMDDGPHSMEDSLFDKTGYRQSSSEDSVFGDDYSHPPGGLLPPHQFRPLSVMSNSSVHSPPKEDDTMISMLGGGHVRRRSVGSIIEASPCVRVEKRKHSAFQELNMYKKQNQYESPNKARIVEKPSIASTSSFHFGGERMIKAQRGLLERQSLEDSCLIADGEELTSAFCSAPVFSRPAPAARSRSSTCTSSSGGDTPPLSASDGSSISGGSQSSIDLSQVNIALSNATHPMSNVARQRARARARGTGHRRRYSKAHMSRSSVYETIEEEISNSPTPNKSILSKMSSPTTRQPVYVVDSDTASLGSPEEHTWDDEHGIVMLRKFYALRDEAHVTVTESRRIWRDTPFSIFAVQSFQAPDHPTGMQALLEHSVQNYGPLPSELRPRRIRSRTSSRASPYPQKRVSKATISPEQSRAPMTDVTQPMNSITPVLRQLPVNKNTNKPAPSIEALKPFSPLTVDLEPKRENAFGLAPNVRPRVGSTARRNALGWSKRSTGKSSTDQKENVAATVLAMVYDSIDLVRVAGLRRVVAPPRLKPEPSAPEGRSLKSNPPNLRQDPSEDRVLCHATHMSHIYALSQRLHRFAYICPYYQHHLIIIL</sequence>
<evidence type="ECO:0000313" key="3">
    <source>
        <dbReference type="Proteomes" id="UP000467700"/>
    </source>
</evidence>
<feature type="region of interest" description="Disordered" evidence="1">
    <location>
        <begin position="834"/>
        <end position="859"/>
    </location>
</feature>
<feature type="compositionally biased region" description="Basic and acidic residues" evidence="1">
    <location>
        <begin position="558"/>
        <end position="597"/>
    </location>
</feature>
<feature type="region of interest" description="Disordered" evidence="1">
    <location>
        <begin position="2077"/>
        <end position="2113"/>
    </location>
</feature>
<feature type="region of interest" description="Disordered" evidence="1">
    <location>
        <begin position="1875"/>
        <end position="1913"/>
    </location>
</feature>
<feature type="compositionally biased region" description="Basic and acidic residues" evidence="1">
    <location>
        <begin position="540"/>
        <end position="551"/>
    </location>
</feature>
<feature type="compositionally biased region" description="Polar residues" evidence="1">
    <location>
        <begin position="982"/>
        <end position="997"/>
    </location>
</feature>